<evidence type="ECO:0000313" key="1">
    <source>
        <dbReference type="EMBL" id="MQM05597.1"/>
    </source>
</evidence>
<sequence>MQLCRTATSCLPLRAIGQPLPPATLYTPDIIKDDKPPFDLGYFTFESNNFGLVEHRRTPPPNITGKFIPAVAQGKCLTRKGHQAFSNLPDLAIDLSQLPPCLEEGRKLRQRGARRQATPSPGRGLKSCVRAGGHNVLRFVDHLPELVGDCSQRMDFAPSSISIPEEALYEPELGLHQFKLVLVFENNTAPFAKEAEQSFQDGADYGVDHFASCSEGGTGKDLLLQFLNKS</sequence>
<keyword evidence="2" id="KW-1185">Reference proteome</keyword>
<reference evidence="1" key="1">
    <citation type="submission" date="2017-07" db="EMBL/GenBank/DDBJ databases">
        <title>Taro Niue Genome Assembly and Annotation.</title>
        <authorList>
            <person name="Atibalentja N."/>
            <person name="Keating K."/>
            <person name="Fields C.J."/>
        </authorList>
    </citation>
    <scope>NUCLEOTIDE SEQUENCE</scope>
    <source>
        <strain evidence="1">Niue_2</strain>
        <tissue evidence="1">Leaf</tissue>
    </source>
</reference>
<accession>A0A843WDT9</accession>
<comment type="caution">
    <text evidence="1">The sequence shown here is derived from an EMBL/GenBank/DDBJ whole genome shotgun (WGS) entry which is preliminary data.</text>
</comment>
<evidence type="ECO:0000313" key="2">
    <source>
        <dbReference type="Proteomes" id="UP000652761"/>
    </source>
</evidence>
<dbReference type="EMBL" id="NMUH01003441">
    <property type="protein sequence ID" value="MQM05597.1"/>
    <property type="molecule type" value="Genomic_DNA"/>
</dbReference>
<dbReference type="OrthoDB" id="619303at2759"/>
<gene>
    <name evidence="1" type="ORF">Taro_038409</name>
</gene>
<name>A0A843WDT9_COLES</name>
<protein>
    <submittedName>
        <fullName evidence="1">Uncharacterized protein</fullName>
    </submittedName>
</protein>
<dbReference type="AlphaFoldDB" id="A0A843WDT9"/>
<dbReference type="Proteomes" id="UP000652761">
    <property type="component" value="Unassembled WGS sequence"/>
</dbReference>
<proteinExistence type="predicted"/>
<organism evidence="1 2">
    <name type="scientific">Colocasia esculenta</name>
    <name type="common">Wild taro</name>
    <name type="synonym">Arum esculentum</name>
    <dbReference type="NCBI Taxonomy" id="4460"/>
    <lineage>
        <taxon>Eukaryota</taxon>
        <taxon>Viridiplantae</taxon>
        <taxon>Streptophyta</taxon>
        <taxon>Embryophyta</taxon>
        <taxon>Tracheophyta</taxon>
        <taxon>Spermatophyta</taxon>
        <taxon>Magnoliopsida</taxon>
        <taxon>Liliopsida</taxon>
        <taxon>Araceae</taxon>
        <taxon>Aroideae</taxon>
        <taxon>Colocasieae</taxon>
        <taxon>Colocasia</taxon>
    </lineage>
</organism>